<comment type="caution">
    <text evidence="1">The sequence shown here is derived from an EMBL/GenBank/DDBJ whole genome shotgun (WGS) entry which is preliminary data.</text>
</comment>
<dbReference type="Proteomes" id="UP000186905">
    <property type="component" value="Unassembled WGS sequence"/>
</dbReference>
<sequence length="68" mass="7807">MKSILDEEIEEYKALLPNKARNSLTDEEIERDIVARCACGFYPLPLKQRIEIVREANRRAMVTKGGTL</sequence>
<accession>A0A1Q9GAC3</accession>
<keyword evidence="2" id="KW-1185">Reference proteome</keyword>
<dbReference type="AlphaFoldDB" id="A0A1Q9GAC3"/>
<proteinExistence type="predicted"/>
<protein>
    <submittedName>
        <fullName evidence="1">Uncharacterized protein</fullName>
    </submittedName>
</protein>
<name>A0A1Q9GAC3_9GAMM</name>
<dbReference type="RefSeq" id="WP_075767498.1">
    <property type="nucleotide sequence ID" value="NZ_MJIL01000095.1"/>
</dbReference>
<organism evidence="1 2">
    <name type="scientific">Photobacterium proteolyticum</name>
    <dbReference type="NCBI Taxonomy" id="1903952"/>
    <lineage>
        <taxon>Bacteria</taxon>
        <taxon>Pseudomonadati</taxon>
        <taxon>Pseudomonadota</taxon>
        <taxon>Gammaproteobacteria</taxon>
        <taxon>Vibrionales</taxon>
        <taxon>Vibrionaceae</taxon>
        <taxon>Photobacterium</taxon>
    </lineage>
</organism>
<evidence type="ECO:0000313" key="1">
    <source>
        <dbReference type="EMBL" id="OLQ71220.1"/>
    </source>
</evidence>
<dbReference type="EMBL" id="MJIL01000095">
    <property type="protein sequence ID" value="OLQ71220.1"/>
    <property type="molecule type" value="Genomic_DNA"/>
</dbReference>
<reference evidence="1 2" key="1">
    <citation type="submission" date="2016-09" db="EMBL/GenBank/DDBJ databases">
        <title>Photobacterium proteolyticum sp. nov. a protease producing bacterium isolated from ocean sediments of Laizhou Bay.</title>
        <authorList>
            <person name="Li Y."/>
        </authorList>
    </citation>
    <scope>NUCLEOTIDE SEQUENCE [LARGE SCALE GENOMIC DNA]</scope>
    <source>
        <strain evidence="1 2">13-12</strain>
    </source>
</reference>
<evidence type="ECO:0000313" key="2">
    <source>
        <dbReference type="Proteomes" id="UP000186905"/>
    </source>
</evidence>
<dbReference type="STRING" id="1903952.BIT28_03375"/>
<gene>
    <name evidence="1" type="ORF">BIT28_03375</name>
</gene>